<reference evidence="5 6" key="1">
    <citation type="submission" date="2020-03" db="EMBL/GenBank/DDBJ databases">
        <title>Soil Listeria distribution.</title>
        <authorList>
            <person name="Liao J."/>
            <person name="Wiedmann M."/>
        </authorList>
    </citation>
    <scope>NUCLEOTIDE SEQUENCE [LARGE SCALE GENOMIC DNA]</scope>
    <source>
        <strain evidence="5 6">FSL L7-1614</strain>
    </source>
</reference>
<feature type="transmembrane region" description="Helical" evidence="3">
    <location>
        <begin position="141"/>
        <end position="158"/>
    </location>
</feature>
<keyword evidence="5" id="KW-0012">Acyltransferase</keyword>
<gene>
    <name evidence="5" type="ORF">HB850_05310</name>
</gene>
<sequence>MTKRLDWIDTAKGIGIFLVVWGHFYASDAVKIVIYGFHMPLFFFLSGYLYKKTTIGFLPFLRKTSKRLLVPFFIFQVATLLVVNGIALIGSQHLYRTPATLVTQFFFLDGEVGFNTPLWFLVVLFSVEILFYLFTRYLKKGQWLVVAAVLVLAFLLSSQVNERFAFGLHIVPLSWLFYYAGFQFKERSVFRWQVCQRGYVIILGAIAYLYTVIYLNQGQIAGFRSNNLGNFFVFIIGALLGIVILCLLCQKIGKSKLWGEFGRNSLFIFGTHYFFLIFYAHLIKYTTGSLAQTSYPIWVTLSLTIIAFACYSVAFQITRKLGVAHYFLIK</sequence>
<accession>A0A841YX44</accession>
<comment type="similarity">
    <text evidence="2">Belongs to the acyltransferase 3 family.</text>
</comment>
<dbReference type="RefSeq" id="WP_185388490.1">
    <property type="nucleotide sequence ID" value="NZ_JAARQN010000003.1"/>
</dbReference>
<feature type="transmembrane region" description="Helical" evidence="3">
    <location>
        <begin position="114"/>
        <end position="134"/>
    </location>
</feature>
<keyword evidence="5" id="KW-0808">Transferase</keyword>
<evidence type="ECO:0000313" key="5">
    <source>
        <dbReference type="EMBL" id="MBC1457167.1"/>
    </source>
</evidence>
<dbReference type="PANTHER" id="PTHR37312:SF1">
    <property type="entry name" value="MEMBRANE-BOUND ACYLTRANSFERASE YKRP-RELATED"/>
    <property type="match status" value="1"/>
</dbReference>
<feature type="transmembrane region" description="Helical" evidence="3">
    <location>
        <begin position="32"/>
        <end position="50"/>
    </location>
</feature>
<dbReference type="GO" id="GO:0016747">
    <property type="term" value="F:acyltransferase activity, transferring groups other than amino-acyl groups"/>
    <property type="evidence" value="ECO:0007669"/>
    <property type="project" value="InterPro"/>
</dbReference>
<feature type="transmembrane region" description="Helical" evidence="3">
    <location>
        <begin position="228"/>
        <end position="249"/>
    </location>
</feature>
<evidence type="ECO:0000256" key="1">
    <source>
        <dbReference type="ARBA" id="ARBA00004370"/>
    </source>
</evidence>
<feature type="transmembrane region" description="Helical" evidence="3">
    <location>
        <begin position="261"/>
        <end position="283"/>
    </location>
</feature>
<dbReference type="PANTHER" id="PTHR37312">
    <property type="entry name" value="MEMBRANE-BOUND ACYLTRANSFERASE YKRP-RELATED"/>
    <property type="match status" value="1"/>
</dbReference>
<dbReference type="InterPro" id="IPR052734">
    <property type="entry name" value="Nod_factor_acetyltransferase"/>
</dbReference>
<feature type="transmembrane region" description="Helical" evidence="3">
    <location>
        <begin position="295"/>
        <end position="315"/>
    </location>
</feature>
<keyword evidence="3" id="KW-0812">Transmembrane</keyword>
<comment type="caution">
    <text evidence="5">The sequence shown here is derived from an EMBL/GenBank/DDBJ whole genome shotgun (WGS) entry which is preliminary data.</text>
</comment>
<dbReference type="Proteomes" id="UP000569903">
    <property type="component" value="Unassembled WGS sequence"/>
</dbReference>
<evidence type="ECO:0000259" key="4">
    <source>
        <dbReference type="Pfam" id="PF01757"/>
    </source>
</evidence>
<comment type="subcellular location">
    <subcellularLocation>
        <location evidence="1">Membrane</location>
    </subcellularLocation>
</comment>
<keyword evidence="3" id="KW-0472">Membrane</keyword>
<evidence type="ECO:0000256" key="2">
    <source>
        <dbReference type="ARBA" id="ARBA00007400"/>
    </source>
</evidence>
<dbReference type="Pfam" id="PF01757">
    <property type="entry name" value="Acyl_transf_3"/>
    <property type="match status" value="1"/>
</dbReference>
<dbReference type="InterPro" id="IPR002656">
    <property type="entry name" value="Acyl_transf_3_dom"/>
</dbReference>
<organism evidence="5 6">
    <name type="scientific">Listeria newyorkensis</name>
    <dbReference type="NCBI Taxonomy" id="1497681"/>
    <lineage>
        <taxon>Bacteria</taxon>
        <taxon>Bacillati</taxon>
        <taxon>Bacillota</taxon>
        <taxon>Bacilli</taxon>
        <taxon>Bacillales</taxon>
        <taxon>Listeriaceae</taxon>
        <taxon>Listeria</taxon>
    </lineage>
</organism>
<dbReference type="EMBL" id="JAARQN010000003">
    <property type="protein sequence ID" value="MBC1457167.1"/>
    <property type="molecule type" value="Genomic_DNA"/>
</dbReference>
<dbReference type="AlphaFoldDB" id="A0A841YX44"/>
<name>A0A841YX44_9LIST</name>
<feature type="domain" description="Acyltransferase 3" evidence="4">
    <location>
        <begin position="6"/>
        <end position="310"/>
    </location>
</feature>
<evidence type="ECO:0000313" key="6">
    <source>
        <dbReference type="Proteomes" id="UP000569903"/>
    </source>
</evidence>
<feature type="transmembrane region" description="Helical" evidence="3">
    <location>
        <begin position="164"/>
        <end position="182"/>
    </location>
</feature>
<feature type="transmembrane region" description="Helical" evidence="3">
    <location>
        <begin position="7"/>
        <end position="26"/>
    </location>
</feature>
<protein>
    <submittedName>
        <fullName evidence="5">Acyltransferase family protein</fullName>
    </submittedName>
</protein>
<feature type="transmembrane region" description="Helical" evidence="3">
    <location>
        <begin position="194"/>
        <end position="216"/>
    </location>
</feature>
<evidence type="ECO:0000256" key="3">
    <source>
        <dbReference type="SAM" id="Phobius"/>
    </source>
</evidence>
<feature type="transmembrane region" description="Helical" evidence="3">
    <location>
        <begin position="70"/>
        <end position="94"/>
    </location>
</feature>
<proteinExistence type="inferred from homology"/>
<keyword evidence="3" id="KW-1133">Transmembrane helix</keyword>